<dbReference type="InterPro" id="IPR037120">
    <property type="entry name" value="Haem_peroxidase_sf_animal"/>
</dbReference>
<evidence type="ECO:0000313" key="5">
    <source>
        <dbReference type="EMBL" id="CAB0008018.1"/>
    </source>
</evidence>
<feature type="coiled-coil region" evidence="3">
    <location>
        <begin position="303"/>
        <end position="330"/>
    </location>
</feature>
<evidence type="ECO:0000313" key="4">
    <source>
        <dbReference type="EMBL" id="CAB0008010.1"/>
    </source>
</evidence>
<dbReference type="EMBL" id="CADCXU010019943">
    <property type="protein sequence ID" value="CAB0008018.1"/>
    <property type="molecule type" value="Genomic_DNA"/>
</dbReference>
<dbReference type="GO" id="GO:0005615">
    <property type="term" value="C:extracellular space"/>
    <property type="evidence" value="ECO:0007669"/>
    <property type="project" value="TreeGrafter"/>
</dbReference>
<keyword evidence="2" id="KW-0349">Heme</keyword>
<evidence type="ECO:0000313" key="6">
    <source>
        <dbReference type="Proteomes" id="UP000479000"/>
    </source>
</evidence>
<keyword evidence="2" id="KW-0479">Metal-binding</keyword>
<dbReference type="GO" id="GO:0046872">
    <property type="term" value="F:metal ion binding"/>
    <property type="evidence" value="ECO:0007669"/>
    <property type="project" value="UniProtKB-KW"/>
</dbReference>
<name>A0A6H5GU60_9HEMI</name>
<dbReference type="Gene3D" id="1.10.640.10">
    <property type="entry name" value="Haem peroxidase domain superfamily, animal type"/>
    <property type="match status" value="1"/>
</dbReference>
<feature type="binding site" description="axial binding residue" evidence="2">
    <location>
        <position position="31"/>
    </location>
    <ligand>
        <name>heme b</name>
        <dbReference type="ChEBI" id="CHEBI:60344"/>
    </ligand>
    <ligandPart>
        <name>Fe</name>
        <dbReference type="ChEBI" id="CHEBI:18248"/>
    </ligandPart>
</feature>
<dbReference type="GO" id="GO:0006979">
    <property type="term" value="P:response to oxidative stress"/>
    <property type="evidence" value="ECO:0007669"/>
    <property type="project" value="InterPro"/>
</dbReference>
<sequence>MEMLGPYKGYDPTVDPGIANEFATAAFRFGHTLINPILTRLNESFQTIEEGDLPLGKAFFAPWRIVNEGGIDPLMRGMFMSPAKRKRPTENLNNQLTDHLFTSFHAVALDLASMNVQRTRDHGIPFYAEYRKKCGLKHAETFDDLAGEISDAKVRLKLRELYGHPDLISPLHTHQILRFWYENPATFAPAQLTQIAQSSLARILCDAGDNITRVTENVFLLPHLQEKGVVSCDEIPEMDLRFWYECPGMYAFQNLCSIEGNSNSPFCCFRKNVRACNLWLSDCHNDSRSRRHSGKGASVEGRMEALEGMVKKLQRTVNNLRRRIRNIAASGVCRDDSGGLRKDGEIWQANPCTSCECQVT</sequence>
<reference evidence="5 6" key="1">
    <citation type="submission" date="2020-02" db="EMBL/GenBank/DDBJ databases">
        <authorList>
            <person name="Ferguson B K."/>
        </authorList>
    </citation>
    <scope>NUCLEOTIDE SEQUENCE [LARGE SCALE GENOMIC DNA]</scope>
</reference>
<dbReference type="GO" id="GO:0020037">
    <property type="term" value="F:heme binding"/>
    <property type="evidence" value="ECO:0007669"/>
    <property type="project" value="InterPro"/>
</dbReference>
<keyword evidence="1" id="KW-0560">Oxidoreductase</keyword>
<dbReference type="PROSITE" id="PS50292">
    <property type="entry name" value="PEROXIDASE_3"/>
    <property type="match status" value="1"/>
</dbReference>
<evidence type="ECO:0000256" key="2">
    <source>
        <dbReference type="PIRSR" id="PIRSR619791-2"/>
    </source>
</evidence>
<dbReference type="OrthoDB" id="823504at2759"/>
<keyword evidence="3" id="KW-0175">Coiled coil</keyword>
<evidence type="ECO:0000256" key="3">
    <source>
        <dbReference type="SAM" id="Coils"/>
    </source>
</evidence>
<dbReference type="PANTHER" id="PTHR11475:SF58">
    <property type="entry name" value="PEROXIDASIN"/>
    <property type="match status" value="1"/>
</dbReference>
<dbReference type="Pfam" id="PF03098">
    <property type="entry name" value="An_peroxidase"/>
    <property type="match status" value="2"/>
</dbReference>
<dbReference type="InterPro" id="IPR010255">
    <property type="entry name" value="Haem_peroxidase_sf"/>
</dbReference>
<keyword evidence="1" id="KW-0575">Peroxidase</keyword>
<organism evidence="5 6">
    <name type="scientific">Nesidiocoris tenuis</name>
    <dbReference type="NCBI Taxonomy" id="355587"/>
    <lineage>
        <taxon>Eukaryota</taxon>
        <taxon>Metazoa</taxon>
        <taxon>Ecdysozoa</taxon>
        <taxon>Arthropoda</taxon>
        <taxon>Hexapoda</taxon>
        <taxon>Insecta</taxon>
        <taxon>Pterygota</taxon>
        <taxon>Neoptera</taxon>
        <taxon>Paraneoptera</taxon>
        <taxon>Hemiptera</taxon>
        <taxon>Heteroptera</taxon>
        <taxon>Panheteroptera</taxon>
        <taxon>Cimicomorpha</taxon>
        <taxon>Miridae</taxon>
        <taxon>Dicyphina</taxon>
        <taxon>Nesidiocoris</taxon>
    </lineage>
</organism>
<keyword evidence="6" id="KW-1185">Reference proteome</keyword>
<protein>
    <submittedName>
        <fullName evidence="5">Uncharacterized protein</fullName>
    </submittedName>
</protein>
<dbReference type="AlphaFoldDB" id="A0A6H5GU60"/>
<dbReference type="EMBL" id="CADCXU010019942">
    <property type="protein sequence ID" value="CAB0008010.1"/>
    <property type="molecule type" value="Genomic_DNA"/>
</dbReference>
<evidence type="ECO:0000256" key="1">
    <source>
        <dbReference type="ARBA" id="ARBA00022559"/>
    </source>
</evidence>
<dbReference type="InterPro" id="IPR019791">
    <property type="entry name" value="Haem_peroxidase_animal"/>
</dbReference>
<accession>A0A6H5GU60</accession>
<dbReference type="GO" id="GO:0004601">
    <property type="term" value="F:peroxidase activity"/>
    <property type="evidence" value="ECO:0007669"/>
    <property type="project" value="UniProtKB-KW"/>
</dbReference>
<dbReference type="PANTHER" id="PTHR11475">
    <property type="entry name" value="OXIDASE/PEROXIDASE"/>
    <property type="match status" value="1"/>
</dbReference>
<dbReference type="SUPFAM" id="SSF48113">
    <property type="entry name" value="Heme-dependent peroxidases"/>
    <property type="match status" value="1"/>
</dbReference>
<gene>
    <name evidence="4" type="ORF">NTEN_LOCUS13256</name>
    <name evidence="5" type="ORF">NTEN_LOCUS13264</name>
</gene>
<dbReference type="Proteomes" id="UP000479000">
    <property type="component" value="Unassembled WGS sequence"/>
</dbReference>
<proteinExistence type="predicted"/>
<keyword evidence="2" id="KW-0408">Iron</keyword>